<evidence type="ECO:0000256" key="2">
    <source>
        <dbReference type="ARBA" id="ARBA00004613"/>
    </source>
</evidence>
<dbReference type="GO" id="GO:0045499">
    <property type="term" value="F:chemorepellent activity"/>
    <property type="evidence" value="ECO:0007669"/>
    <property type="project" value="TreeGrafter"/>
</dbReference>
<dbReference type="AlphaFoldDB" id="A0AB34HXE8"/>
<evidence type="ECO:0000256" key="4">
    <source>
        <dbReference type="ARBA" id="ARBA00022525"/>
    </source>
</evidence>
<dbReference type="GO" id="GO:0035556">
    <property type="term" value="P:intracellular signal transduction"/>
    <property type="evidence" value="ECO:0007669"/>
    <property type="project" value="TreeGrafter"/>
</dbReference>
<evidence type="ECO:0000256" key="1">
    <source>
        <dbReference type="ARBA" id="ARBA00004251"/>
    </source>
</evidence>
<evidence type="ECO:0000256" key="8">
    <source>
        <dbReference type="ARBA" id="ARBA00023030"/>
    </source>
</evidence>
<comment type="caution">
    <text evidence="12">The sequence shown here is derived from an EMBL/GenBank/DDBJ whole genome shotgun (WGS) entry which is preliminary data.</text>
</comment>
<sequence>MEHFSTSWSSQLLCTQTVGLDPYPLCPAAFSAILAVRLGRRLFNLPDILITYSLTTPPCQCVFNLIDLKCSHQAIWRLFIFVFKLKSANPKSEEVYQRQVLSISCIIFGIVIVGMFCAAFYFKSKKQAKQIQEQLKEPHNGKNYSLKASSTMAKSENLVKNHVQLQKVLLLAARKKANTPETSVTPKILLRESF</sequence>
<name>A0AB34HXE8_ESCRO</name>
<evidence type="ECO:0000313" key="13">
    <source>
        <dbReference type="Proteomes" id="UP001159641"/>
    </source>
</evidence>
<keyword evidence="10" id="KW-1015">Disulfide bond</keyword>
<evidence type="ECO:0000256" key="11">
    <source>
        <dbReference type="SAM" id="Phobius"/>
    </source>
</evidence>
<gene>
    <name evidence="12" type="ORF">J1605_018696</name>
</gene>
<dbReference type="Proteomes" id="UP001159641">
    <property type="component" value="Unassembled WGS sequence"/>
</dbReference>
<keyword evidence="13" id="KW-1185">Reference proteome</keyword>
<evidence type="ECO:0008006" key="14">
    <source>
        <dbReference type="Google" id="ProtNLM"/>
    </source>
</evidence>
<dbReference type="GO" id="GO:0005886">
    <property type="term" value="C:plasma membrane"/>
    <property type="evidence" value="ECO:0007669"/>
    <property type="project" value="UniProtKB-SubCell"/>
</dbReference>
<dbReference type="GO" id="GO:0008083">
    <property type="term" value="F:growth factor activity"/>
    <property type="evidence" value="ECO:0007669"/>
    <property type="project" value="UniProtKB-KW"/>
</dbReference>
<keyword evidence="9 11" id="KW-0472">Membrane</keyword>
<evidence type="ECO:0000256" key="9">
    <source>
        <dbReference type="ARBA" id="ARBA00023136"/>
    </source>
</evidence>
<organism evidence="12 13">
    <name type="scientific">Eschrichtius robustus</name>
    <name type="common">California gray whale</name>
    <name type="synonym">Eschrichtius gibbosus</name>
    <dbReference type="NCBI Taxonomy" id="9764"/>
    <lineage>
        <taxon>Eukaryota</taxon>
        <taxon>Metazoa</taxon>
        <taxon>Chordata</taxon>
        <taxon>Craniata</taxon>
        <taxon>Vertebrata</taxon>
        <taxon>Euteleostomi</taxon>
        <taxon>Mammalia</taxon>
        <taxon>Eutheria</taxon>
        <taxon>Laurasiatheria</taxon>
        <taxon>Artiodactyla</taxon>
        <taxon>Whippomorpha</taxon>
        <taxon>Cetacea</taxon>
        <taxon>Mysticeti</taxon>
        <taxon>Eschrichtiidae</taxon>
        <taxon>Eschrichtius</taxon>
    </lineage>
</organism>
<evidence type="ECO:0000256" key="3">
    <source>
        <dbReference type="ARBA" id="ARBA00022475"/>
    </source>
</evidence>
<accession>A0AB34HXE8</accession>
<reference evidence="12 13" key="1">
    <citation type="submission" date="2022-11" db="EMBL/GenBank/DDBJ databases">
        <title>Whole genome sequence of Eschrichtius robustus ER-17-0199.</title>
        <authorList>
            <person name="Bruniche-Olsen A."/>
            <person name="Black A.N."/>
            <person name="Fields C.J."/>
            <person name="Walden K."/>
            <person name="Dewoody J.A."/>
        </authorList>
    </citation>
    <scope>NUCLEOTIDE SEQUENCE [LARGE SCALE GENOMIC DNA]</scope>
    <source>
        <strain evidence="12">ER-17-0199</strain>
        <tissue evidence="12">Blubber</tissue>
    </source>
</reference>
<protein>
    <recommendedName>
        <fullName evidence="14">SWIM-type domain-containing protein</fullName>
    </recommendedName>
</protein>
<keyword evidence="7 11" id="KW-1133">Transmembrane helix</keyword>
<evidence type="ECO:0000256" key="10">
    <source>
        <dbReference type="ARBA" id="ARBA00023157"/>
    </source>
</evidence>
<keyword evidence="5" id="KW-0245">EGF-like domain</keyword>
<evidence type="ECO:0000256" key="6">
    <source>
        <dbReference type="ARBA" id="ARBA00022692"/>
    </source>
</evidence>
<keyword evidence="4" id="KW-0964">Secreted</keyword>
<dbReference type="EMBL" id="JAIQCJ010000625">
    <property type="protein sequence ID" value="KAJ8795109.1"/>
    <property type="molecule type" value="Genomic_DNA"/>
</dbReference>
<keyword evidence="3" id="KW-1003">Cell membrane</keyword>
<dbReference type="PANTHER" id="PTHR11100:SF18">
    <property type="entry name" value="PRO-NEUREGULIN-3, MEMBRANE-BOUND ISOFORM"/>
    <property type="match status" value="1"/>
</dbReference>
<proteinExistence type="predicted"/>
<dbReference type="GO" id="GO:0048513">
    <property type="term" value="P:animal organ development"/>
    <property type="evidence" value="ECO:0007669"/>
    <property type="project" value="TreeGrafter"/>
</dbReference>
<dbReference type="InterPro" id="IPR040180">
    <property type="entry name" value="Neuregulin"/>
</dbReference>
<keyword evidence="8" id="KW-0339">Growth factor</keyword>
<feature type="transmembrane region" description="Helical" evidence="11">
    <location>
        <begin position="100"/>
        <end position="122"/>
    </location>
</feature>
<keyword evidence="6 11" id="KW-0812">Transmembrane</keyword>
<comment type="subcellular location">
    <subcellularLocation>
        <location evidence="1">Cell membrane</location>
        <topology evidence="1">Single-pass type I membrane protein</topology>
    </subcellularLocation>
    <subcellularLocation>
        <location evidence="2">Secreted</location>
    </subcellularLocation>
</comment>
<dbReference type="GO" id="GO:0007399">
    <property type="term" value="P:nervous system development"/>
    <property type="evidence" value="ECO:0007669"/>
    <property type="project" value="InterPro"/>
</dbReference>
<dbReference type="GO" id="GO:0005615">
    <property type="term" value="C:extracellular space"/>
    <property type="evidence" value="ECO:0007669"/>
    <property type="project" value="TreeGrafter"/>
</dbReference>
<dbReference type="PANTHER" id="PTHR11100">
    <property type="entry name" value="HEREGULIN-NEUREGULIN FAMILY MEMBER"/>
    <property type="match status" value="1"/>
</dbReference>
<evidence type="ECO:0000313" key="12">
    <source>
        <dbReference type="EMBL" id="KAJ8795109.1"/>
    </source>
</evidence>
<evidence type="ECO:0000256" key="5">
    <source>
        <dbReference type="ARBA" id="ARBA00022536"/>
    </source>
</evidence>
<evidence type="ECO:0000256" key="7">
    <source>
        <dbReference type="ARBA" id="ARBA00022989"/>
    </source>
</evidence>